<feature type="transmembrane region" description="Helical" evidence="1">
    <location>
        <begin position="35"/>
        <end position="55"/>
    </location>
</feature>
<feature type="transmembrane region" description="Helical" evidence="1">
    <location>
        <begin position="420"/>
        <end position="440"/>
    </location>
</feature>
<organism evidence="2 3">
    <name type="scientific">Pilimelia terevasa</name>
    <dbReference type="NCBI Taxonomy" id="53372"/>
    <lineage>
        <taxon>Bacteria</taxon>
        <taxon>Bacillati</taxon>
        <taxon>Actinomycetota</taxon>
        <taxon>Actinomycetes</taxon>
        <taxon>Micromonosporales</taxon>
        <taxon>Micromonosporaceae</taxon>
        <taxon>Pilimelia</taxon>
    </lineage>
</organism>
<feature type="transmembrane region" description="Helical" evidence="1">
    <location>
        <begin position="61"/>
        <end position="82"/>
    </location>
</feature>
<proteinExistence type="predicted"/>
<gene>
    <name evidence="2" type="ORF">GCM10010124_30660</name>
</gene>
<evidence type="ECO:0000313" key="2">
    <source>
        <dbReference type="EMBL" id="GGK35859.1"/>
    </source>
</evidence>
<dbReference type="PANTHER" id="PTHR36844:SF1">
    <property type="entry name" value="PROTEASE PRSW"/>
    <property type="match status" value="1"/>
</dbReference>
<feature type="transmembrane region" description="Helical" evidence="1">
    <location>
        <begin position="175"/>
        <end position="199"/>
    </location>
</feature>
<feature type="transmembrane region" description="Helical" evidence="1">
    <location>
        <begin position="151"/>
        <end position="168"/>
    </location>
</feature>
<accession>A0A8J3BSN8</accession>
<comment type="caution">
    <text evidence="2">The sequence shown here is derived from an EMBL/GenBank/DDBJ whole genome shotgun (WGS) entry which is preliminary data.</text>
</comment>
<feature type="transmembrane region" description="Helical" evidence="1">
    <location>
        <begin position="245"/>
        <end position="265"/>
    </location>
</feature>
<feature type="transmembrane region" description="Helical" evidence="1">
    <location>
        <begin position="277"/>
        <end position="300"/>
    </location>
</feature>
<dbReference type="AlphaFoldDB" id="A0A8J3BSN8"/>
<reference evidence="2" key="1">
    <citation type="journal article" date="2014" name="Int. J. Syst. Evol. Microbiol.">
        <title>Complete genome sequence of Corynebacterium casei LMG S-19264T (=DSM 44701T), isolated from a smear-ripened cheese.</title>
        <authorList>
            <consortium name="US DOE Joint Genome Institute (JGI-PGF)"/>
            <person name="Walter F."/>
            <person name="Albersmeier A."/>
            <person name="Kalinowski J."/>
            <person name="Ruckert C."/>
        </authorList>
    </citation>
    <scope>NUCLEOTIDE SEQUENCE</scope>
    <source>
        <strain evidence="2">JCM 3091</strain>
    </source>
</reference>
<dbReference type="Pfam" id="PF13367">
    <property type="entry name" value="PrsW-protease"/>
    <property type="match status" value="1"/>
</dbReference>
<reference evidence="2" key="2">
    <citation type="submission" date="2020-09" db="EMBL/GenBank/DDBJ databases">
        <authorList>
            <person name="Sun Q."/>
            <person name="Ohkuma M."/>
        </authorList>
    </citation>
    <scope>NUCLEOTIDE SEQUENCE</scope>
    <source>
        <strain evidence="2">JCM 3091</strain>
    </source>
</reference>
<feature type="transmembrane region" description="Helical" evidence="1">
    <location>
        <begin position="94"/>
        <end position="114"/>
    </location>
</feature>
<keyword evidence="3" id="KW-1185">Reference proteome</keyword>
<keyword evidence="1" id="KW-0472">Membrane</keyword>
<keyword evidence="1" id="KW-0812">Transmembrane</keyword>
<evidence type="ECO:0000256" key="1">
    <source>
        <dbReference type="SAM" id="Phobius"/>
    </source>
</evidence>
<evidence type="ECO:0000313" key="3">
    <source>
        <dbReference type="Proteomes" id="UP000662200"/>
    </source>
</evidence>
<dbReference type="Proteomes" id="UP000662200">
    <property type="component" value="Unassembled WGS sequence"/>
</dbReference>
<name>A0A8J3BSN8_9ACTN</name>
<dbReference type="GO" id="GO:0008233">
    <property type="term" value="F:peptidase activity"/>
    <property type="evidence" value="ECO:0007669"/>
    <property type="project" value="InterPro"/>
</dbReference>
<dbReference type="PANTHER" id="PTHR36844">
    <property type="entry name" value="PROTEASE PRSW"/>
    <property type="match status" value="1"/>
</dbReference>
<dbReference type="RefSeq" id="WP_229789732.1">
    <property type="nucleotide sequence ID" value="NZ_BMQC01000010.1"/>
</dbReference>
<feature type="transmembrane region" description="Helical" evidence="1">
    <location>
        <begin position="219"/>
        <end position="238"/>
    </location>
</feature>
<keyword evidence="1" id="KW-1133">Transmembrane helix</keyword>
<sequence length="446" mass="46789">MTAPARRTPARSWRTAPVRPADLAAARVNPFTLPAYWLVVGLLLAGAARMVGVWHAGFQRFPVAATAAVLLFALYAVPFWSLLGSLDYLEREPVILLATAFAWGALVATTLAVAGTPAANNLLAKVASPDFAAAWGPAVAGATVEEVVKTLGVWAIVLLAAGYVNSVLDGFVYGALVGLGFQVAENVVYAISAVALAGLGDRPDAVVTTFLLRGVLGGLWSHTLFSGLAGAGIGYLVVRHQRSWTVRVLTAALACTGAWLAHFIWNSPVWADGLGQGGWGVLAALVLKGAPALVAIVWVVRVAHGRQADYYVAQLSGLGDRRVVTPGELRVLASGPLRAEARRQAGRRAGGRAARAVRRLQTAQARLAVALSRADVAGPQSAAADAEVSHWHREVLVQRDRLESYGHPEAVAVDVARARLVRWAGSALGLVALGALWLAIRALNPS</sequence>
<protein>
    <submittedName>
        <fullName evidence="2">Uncharacterized protein</fullName>
    </submittedName>
</protein>
<dbReference type="InterPro" id="IPR026898">
    <property type="entry name" value="PrsW"/>
</dbReference>
<dbReference type="EMBL" id="BMQC01000010">
    <property type="protein sequence ID" value="GGK35859.1"/>
    <property type="molecule type" value="Genomic_DNA"/>
</dbReference>